<feature type="region of interest" description="Disordered" evidence="1">
    <location>
        <begin position="87"/>
        <end position="120"/>
    </location>
</feature>
<proteinExistence type="predicted"/>
<dbReference type="GO" id="GO:0044545">
    <property type="term" value="C:NSL complex"/>
    <property type="evidence" value="ECO:0007669"/>
    <property type="project" value="TreeGrafter"/>
</dbReference>
<evidence type="ECO:0000313" key="3">
    <source>
        <dbReference type="Proteomes" id="UP000838878"/>
    </source>
</evidence>
<evidence type="ECO:0000256" key="1">
    <source>
        <dbReference type="SAM" id="MobiDB-lite"/>
    </source>
</evidence>
<dbReference type="PANTHER" id="PTHR13136">
    <property type="entry name" value="TESTIS DEVELOPMENT PROTEIN PRTD"/>
    <property type="match status" value="1"/>
</dbReference>
<accession>A0A8J9YCG1</accession>
<name>A0A8J9YCG1_9NEOP</name>
<dbReference type="SUPFAM" id="SSF53474">
    <property type="entry name" value="alpha/beta-Hydrolases"/>
    <property type="match status" value="1"/>
</dbReference>
<dbReference type="OrthoDB" id="6415022at2759"/>
<dbReference type="GO" id="GO:0045944">
    <property type="term" value="P:positive regulation of transcription by RNA polymerase II"/>
    <property type="evidence" value="ECO:0007669"/>
    <property type="project" value="TreeGrafter"/>
</dbReference>
<sequence>MLDDGILTGYEVTDHSLTQMEEEAIDPTTLHELLVKHVLDVSGELNSRLDVWGEHSYARARGAAPNSQIRVLLSPLEPAPEADEFVDVEAEPRPLPALPLDREPEDEDGGGEDEDEDDEWEERLMELTPSAALRRLAAAALGALRDLRLARLAGREARGGRWARREGAAAAARRLRRALAPHWAGGAAWLHAALLAALPRTLAPLYAEVLAELRRQLPRLGRAAAGTARLGAAPGAARGGRRASAPGPWLAWAPSGSAAEDERWVRRLGALLHTRLLRAPAAASAAPAPPERWCAALAHEARGALADVLADAGRRAVVVGGAGAGAALGVWLAAGATRARGLLLLAPPLLTAEGPRDAPEDILEEVEIPLLAVVGGGAAQCWRGAAAELAGRGEARRVLVLAGADDALRLPRAHRLRLRLPQHALDAAVAEECARWALEVAESPEPPPRARRKGTSTGLESDDIRPPPTANRSIEIIEGRVAPRAPPALAAADIMQLPIVFADDEPPASAPPTGAPPAPAPPAPARGSAQLRYTRVIVAKRPPAGVARPVLLRRRAAHAPRDT</sequence>
<protein>
    <submittedName>
        <fullName evidence="2">Uncharacterized protein</fullName>
    </submittedName>
</protein>
<feature type="region of interest" description="Disordered" evidence="1">
    <location>
        <begin position="503"/>
        <end position="535"/>
    </location>
</feature>
<feature type="region of interest" description="Disordered" evidence="1">
    <location>
        <begin position="440"/>
        <end position="471"/>
    </location>
</feature>
<organism evidence="2 3">
    <name type="scientific">Brenthis ino</name>
    <name type="common">lesser marbled fritillary</name>
    <dbReference type="NCBI Taxonomy" id="405034"/>
    <lineage>
        <taxon>Eukaryota</taxon>
        <taxon>Metazoa</taxon>
        <taxon>Ecdysozoa</taxon>
        <taxon>Arthropoda</taxon>
        <taxon>Hexapoda</taxon>
        <taxon>Insecta</taxon>
        <taxon>Pterygota</taxon>
        <taxon>Neoptera</taxon>
        <taxon>Endopterygota</taxon>
        <taxon>Lepidoptera</taxon>
        <taxon>Glossata</taxon>
        <taxon>Ditrysia</taxon>
        <taxon>Papilionoidea</taxon>
        <taxon>Nymphalidae</taxon>
        <taxon>Heliconiinae</taxon>
        <taxon>Argynnini</taxon>
        <taxon>Brenthis</taxon>
    </lineage>
</organism>
<dbReference type="EMBL" id="OV170226">
    <property type="protein sequence ID" value="CAH0727299.1"/>
    <property type="molecule type" value="Genomic_DNA"/>
</dbReference>
<dbReference type="AlphaFoldDB" id="A0A8J9YCG1"/>
<gene>
    <name evidence="2" type="ORF">BINO364_LOCUS12661</name>
</gene>
<reference evidence="2" key="1">
    <citation type="submission" date="2021-12" db="EMBL/GenBank/DDBJ databases">
        <authorList>
            <person name="Martin H S."/>
        </authorList>
    </citation>
    <scope>NUCLEOTIDE SEQUENCE</scope>
</reference>
<dbReference type="PANTHER" id="PTHR13136:SF16">
    <property type="entry name" value="KAT8 REGULATORY NSL COMPLEX SUBUNIT 3"/>
    <property type="match status" value="1"/>
</dbReference>
<dbReference type="InterPro" id="IPR029058">
    <property type="entry name" value="AB_hydrolase_fold"/>
</dbReference>
<feature type="compositionally biased region" description="Acidic residues" evidence="1">
    <location>
        <begin position="103"/>
        <end position="120"/>
    </location>
</feature>
<feature type="compositionally biased region" description="Pro residues" evidence="1">
    <location>
        <begin position="508"/>
        <end position="524"/>
    </location>
</feature>
<feature type="non-terminal residue" evidence="2">
    <location>
        <position position="563"/>
    </location>
</feature>
<dbReference type="InterPro" id="IPR026555">
    <property type="entry name" value="NSL3/Tex30"/>
</dbReference>
<dbReference type="Proteomes" id="UP000838878">
    <property type="component" value="Chromosome 6"/>
</dbReference>
<evidence type="ECO:0000313" key="2">
    <source>
        <dbReference type="EMBL" id="CAH0727299.1"/>
    </source>
</evidence>
<keyword evidence="3" id="KW-1185">Reference proteome</keyword>